<dbReference type="InParanoid" id="A0A1Z5KFY3"/>
<comment type="caution">
    <text evidence="1">The sequence shown here is derived from an EMBL/GenBank/DDBJ whole genome shotgun (WGS) entry which is preliminary data.</text>
</comment>
<accession>A0A1Z5KFY3</accession>
<protein>
    <submittedName>
        <fullName evidence="1">Uncharacterized protein</fullName>
    </submittedName>
</protein>
<reference evidence="1 2" key="1">
    <citation type="journal article" date="2015" name="Plant Cell">
        <title>Oil accumulation by the oleaginous diatom Fistulifera solaris as revealed by the genome and transcriptome.</title>
        <authorList>
            <person name="Tanaka T."/>
            <person name="Maeda Y."/>
            <person name="Veluchamy A."/>
            <person name="Tanaka M."/>
            <person name="Abida H."/>
            <person name="Marechal E."/>
            <person name="Bowler C."/>
            <person name="Muto M."/>
            <person name="Sunaga Y."/>
            <person name="Tanaka M."/>
            <person name="Yoshino T."/>
            <person name="Taniguchi T."/>
            <person name="Fukuda Y."/>
            <person name="Nemoto M."/>
            <person name="Matsumoto M."/>
            <person name="Wong P.S."/>
            <person name="Aburatani S."/>
            <person name="Fujibuchi W."/>
        </authorList>
    </citation>
    <scope>NUCLEOTIDE SEQUENCE [LARGE SCALE GENOMIC DNA]</scope>
    <source>
        <strain evidence="1 2">JPCC DA0580</strain>
    </source>
</reference>
<name>A0A1Z5KFY3_FISSO</name>
<gene>
    <name evidence="1" type="ORF">FisN_10Lu331</name>
</gene>
<organism evidence="1 2">
    <name type="scientific">Fistulifera solaris</name>
    <name type="common">Oleaginous diatom</name>
    <dbReference type="NCBI Taxonomy" id="1519565"/>
    <lineage>
        <taxon>Eukaryota</taxon>
        <taxon>Sar</taxon>
        <taxon>Stramenopiles</taxon>
        <taxon>Ochrophyta</taxon>
        <taxon>Bacillariophyta</taxon>
        <taxon>Bacillariophyceae</taxon>
        <taxon>Bacillariophycidae</taxon>
        <taxon>Naviculales</taxon>
        <taxon>Naviculaceae</taxon>
        <taxon>Fistulifera</taxon>
    </lineage>
</organism>
<evidence type="ECO:0000313" key="1">
    <source>
        <dbReference type="EMBL" id="GAX25116.1"/>
    </source>
</evidence>
<evidence type="ECO:0000313" key="2">
    <source>
        <dbReference type="Proteomes" id="UP000198406"/>
    </source>
</evidence>
<dbReference type="Proteomes" id="UP000198406">
    <property type="component" value="Unassembled WGS sequence"/>
</dbReference>
<keyword evidence="2" id="KW-1185">Reference proteome</keyword>
<proteinExistence type="predicted"/>
<dbReference type="AlphaFoldDB" id="A0A1Z5KFY3"/>
<dbReference type="EMBL" id="BDSP01000219">
    <property type="protein sequence ID" value="GAX25116.1"/>
    <property type="molecule type" value="Genomic_DNA"/>
</dbReference>
<sequence>MSSLTRLENGMWDVVVTAYKSNRATTIRAPDHIDLTTSSDGEAEAPFTTKKAEEALFGVNGDADDTVGEEGVSNAEEHEVASVASTANKNVTEAVDSKSDDSSVDYGLSQDFLLMAEIIGEE</sequence>